<dbReference type="STRING" id="545694.TREPR_1661"/>
<dbReference type="PANTHER" id="PTHR22617:SF23">
    <property type="entry name" value="CHEMOTAXIS PROTEIN CHEW"/>
    <property type="match status" value="1"/>
</dbReference>
<dbReference type="Proteomes" id="UP000009223">
    <property type="component" value="Chromosome"/>
</dbReference>
<evidence type="ECO:0000313" key="3">
    <source>
        <dbReference type="Proteomes" id="UP000009223"/>
    </source>
</evidence>
<reference evidence="3" key="1">
    <citation type="submission" date="2009-12" db="EMBL/GenBank/DDBJ databases">
        <title>Complete sequence of Treponema primitia strain ZAS-2.</title>
        <authorList>
            <person name="Tetu S.G."/>
            <person name="Matson E."/>
            <person name="Ren Q."/>
            <person name="Seshadri R."/>
            <person name="Elbourne L."/>
            <person name="Hassan K.A."/>
            <person name="Durkin A."/>
            <person name="Radune D."/>
            <person name="Mohamoud Y."/>
            <person name="Shay R."/>
            <person name="Jin S."/>
            <person name="Zhang X."/>
            <person name="Lucey K."/>
            <person name="Ballor N.R."/>
            <person name="Ottesen E."/>
            <person name="Rosenthal R."/>
            <person name="Allen A."/>
            <person name="Leadbetter J.R."/>
            <person name="Paulsen I.T."/>
        </authorList>
    </citation>
    <scope>NUCLEOTIDE SEQUENCE [LARGE SCALE GENOMIC DNA]</scope>
    <source>
        <strain evidence="3">ATCC BAA-887 / DSM 12427 / ZAS-2</strain>
    </source>
</reference>
<dbReference type="EMBL" id="CP001843">
    <property type="protein sequence ID" value="AEF84213.1"/>
    <property type="molecule type" value="Genomic_DNA"/>
</dbReference>
<name>F5YNN3_TREPZ</name>
<dbReference type="GO" id="GO:0005829">
    <property type="term" value="C:cytosol"/>
    <property type="evidence" value="ECO:0007669"/>
    <property type="project" value="TreeGrafter"/>
</dbReference>
<dbReference type="KEGG" id="tpi:TREPR_1661"/>
<evidence type="ECO:0000313" key="2">
    <source>
        <dbReference type="EMBL" id="AEF84213.1"/>
    </source>
</evidence>
<feature type="domain" description="CheW-like" evidence="1">
    <location>
        <begin position="13"/>
        <end position="151"/>
    </location>
</feature>
<protein>
    <recommendedName>
        <fullName evidence="1">CheW-like domain-containing protein</fullName>
    </recommendedName>
</protein>
<dbReference type="GO" id="GO:0006935">
    <property type="term" value="P:chemotaxis"/>
    <property type="evidence" value="ECO:0007669"/>
    <property type="project" value="InterPro"/>
</dbReference>
<dbReference type="AlphaFoldDB" id="F5YNN3"/>
<evidence type="ECO:0000259" key="1">
    <source>
        <dbReference type="PROSITE" id="PS50851"/>
    </source>
</evidence>
<sequence length="155" mass="17734">MPETNEETEVFNGEKYLIFTILGKFYTFPSRIISEVTAFDTVYPLPLLPEYVMGIINRYSAPYALVDIGLLIQKNPTPRAKVVVLKETVEKIAFLIDDVVDIIDIAQSDLLKLEQGTEVNDATDIIESSFEWHDTNVFVLNFRQIISRVVSEFRI</sequence>
<dbReference type="SUPFAM" id="SSF50341">
    <property type="entry name" value="CheW-like"/>
    <property type="match status" value="1"/>
</dbReference>
<dbReference type="OrthoDB" id="359895at2"/>
<dbReference type="Pfam" id="PF01584">
    <property type="entry name" value="CheW"/>
    <property type="match status" value="1"/>
</dbReference>
<keyword evidence="3" id="KW-1185">Reference proteome</keyword>
<dbReference type="RefSeq" id="WP_015708462.1">
    <property type="nucleotide sequence ID" value="NC_015578.1"/>
</dbReference>
<dbReference type="PANTHER" id="PTHR22617">
    <property type="entry name" value="CHEMOTAXIS SENSOR HISTIDINE KINASE-RELATED"/>
    <property type="match status" value="1"/>
</dbReference>
<dbReference type="PROSITE" id="PS50851">
    <property type="entry name" value="CHEW"/>
    <property type="match status" value="1"/>
</dbReference>
<proteinExistence type="predicted"/>
<dbReference type="InterPro" id="IPR039315">
    <property type="entry name" value="CheW"/>
</dbReference>
<organism evidence="2 3">
    <name type="scientific">Treponema primitia (strain ATCC BAA-887 / DSM 12427 / ZAS-2)</name>
    <dbReference type="NCBI Taxonomy" id="545694"/>
    <lineage>
        <taxon>Bacteria</taxon>
        <taxon>Pseudomonadati</taxon>
        <taxon>Spirochaetota</taxon>
        <taxon>Spirochaetia</taxon>
        <taxon>Spirochaetales</taxon>
        <taxon>Treponemataceae</taxon>
        <taxon>Treponema</taxon>
    </lineage>
</organism>
<dbReference type="HOGENOM" id="CLU_1626332_0_0_12"/>
<dbReference type="InterPro" id="IPR036061">
    <property type="entry name" value="CheW-like_dom_sf"/>
</dbReference>
<dbReference type="SMART" id="SM00260">
    <property type="entry name" value="CheW"/>
    <property type="match status" value="1"/>
</dbReference>
<reference evidence="2 3" key="2">
    <citation type="journal article" date="2011" name="ISME J.">
        <title>RNA-seq reveals cooperative metabolic interactions between two termite-gut spirochete species in co-culture.</title>
        <authorList>
            <person name="Rosenthal A.Z."/>
            <person name="Matson E.G."/>
            <person name="Eldar A."/>
            <person name="Leadbetter J.R."/>
        </authorList>
    </citation>
    <scope>NUCLEOTIDE SEQUENCE [LARGE SCALE GENOMIC DNA]</scope>
    <source>
        <strain evidence="3">ATCC BAA-887 / DSM 12427 / ZAS-2</strain>
    </source>
</reference>
<accession>F5YNN3</accession>
<dbReference type="GO" id="GO:0007165">
    <property type="term" value="P:signal transduction"/>
    <property type="evidence" value="ECO:0007669"/>
    <property type="project" value="InterPro"/>
</dbReference>
<gene>
    <name evidence="2" type="ordered locus">TREPR_1661</name>
</gene>
<dbReference type="InterPro" id="IPR002545">
    <property type="entry name" value="CheW-lke_dom"/>
</dbReference>
<dbReference type="Gene3D" id="2.30.30.40">
    <property type="entry name" value="SH3 Domains"/>
    <property type="match status" value="1"/>
</dbReference>
<dbReference type="Gene3D" id="2.40.50.180">
    <property type="entry name" value="CheA-289, Domain 4"/>
    <property type="match status" value="1"/>
</dbReference>